<organism evidence="1">
    <name type="scientific">marine metagenome</name>
    <dbReference type="NCBI Taxonomy" id="408172"/>
    <lineage>
        <taxon>unclassified sequences</taxon>
        <taxon>metagenomes</taxon>
        <taxon>ecological metagenomes</taxon>
    </lineage>
</organism>
<reference evidence="1" key="1">
    <citation type="submission" date="2018-05" db="EMBL/GenBank/DDBJ databases">
        <authorList>
            <person name="Lanie J.A."/>
            <person name="Ng W.-L."/>
            <person name="Kazmierczak K.M."/>
            <person name="Andrzejewski T.M."/>
            <person name="Davidsen T.M."/>
            <person name="Wayne K.J."/>
            <person name="Tettelin H."/>
            <person name="Glass J.I."/>
            <person name="Rusch D."/>
            <person name="Podicherti R."/>
            <person name="Tsui H.-C.T."/>
            <person name="Winkler M.E."/>
        </authorList>
    </citation>
    <scope>NUCLEOTIDE SEQUENCE</scope>
</reference>
<dbReference type="EMBL" id="UINC01197900">
    <property type="protein sequence ID" value="SVE15617.1"/>
    <property type="molecule type" value="Genomic_DNA"/>
</dbReference>
<feature type="non-terminal residue" evidence="1">
    <location>
        <position position="55"/>
    </location>
</feature>
<protein>
    <submittedName>
        <fullName evidence="1">Uncharacterized protein</fullName>
    </submittedName>
</protein>
<name>A0A383B666_9ZZZZ</name>
<gene>
    <name evidence="1" type="ORF">METZ01_LOCUS468471</name>
</gene>
<dbReference type="AlphaFoldDB" id="A0A383B666"/>
<evidence type="ECO:0000313" key="1">
    <source>
        <dbReference type="EMBL" id="SVE15617.1"/>
    </source>
</evidence>
<proteinExistence type="predicted"/>
<sequence>MDLLMKRNNALGLSLILGLLFNPATFADGEAEYDYRHGVMEAIGGHMTAMVTILR</sequence>
<accession>A0A383B666</accession>